<dbReference type="PANTHER" id="PTHR38426:SF1">
    <property type="entry name" value="MAINTENANCE OF TELOMERE CAPPING PROTEIN 4"/>
    <property type="match status" value="1"/>
</dbReference>
<dbReference type="KEGG" id="bbrx:BRETT_000855"/>
<dbReference type="AlphaFoldDB" id="A0A871R771"/>
<gene>
    <name evidence="3" type="ORF">BRETT_000855</name>
</gene>
<reference evidence="3" key="1">
    <citation type="submission" date="2020-10" db="EMBL/GenBank/DDBJ databases">
        <authorList>
            <person name="Palmer J.M."/>
        </authorList>
    </citation>
    <scope>NUCLEOTIDE SEQUENCE</scope>
    <source>
        <strain evidence="3">UCD 2041</strain>
    </source>
</reference>
<feature type="compositionally biased region" description="Low complexity" evidence="1">
    <location>
        <begin position="55"/>
        <end position="76"/>
    </location>
</feature>
<sequence>MSLKDSLPLIQSKSSHEGHFTSPSHDTLAMSRGHRESQNNSLAIHSHEISISDDSVPFSTLSSEEQPSSGSLSSGSADKQNVRYSTEQIGDIMKRRTQLMEDLNINNNVTGGSITKSLEYTNPSSLKSVISKEEASDRLSRKSEHPKAYSRATLVKELFSDFYRSLETYETEVQKDQDGNILYPGIEGVFNPLQIMRNRRIRKSEGVSLRKGVFSKVKLPSQTFSRHKRPRLIWQINPYEYSGDFIWRRTHLAQLRRPNGQLWLSKKLRYIRGNQEIGNGLPLDDGWNSFGFKSPSAYSEKEKRLNTELSLDVNESSASKARHEQYENKNRTKSLVKMVGNHTATNDRASLSPSRWYPGMLTTSNVSVRKREALSNSNGLALRSFNNNRDLSYASIPTHSRENPAFINSTSGGSSGSTFKEEVLLIKQIDHRLNSSNLQMRNSTIGFNQLLSESSARFSRRLNCFETLQAENQSKSRRLANQIEEIDEIIHSLSLSNGKQSMQLEELLGYCDRTNGEINTSITLKIRDLNERLDKLMTNDNDTLMNMFYNFVEMIIVLFLWMVWVVVEVLRFTKGSARIILGIIKWILF</sequence>
<keyword evidence="2" id="KW-0472">Membrane</keyword>
<evidence type="ECO:0000256" key="2">
    <source>
        <dbReference type="SAM" id="Phobius"/>
    </source>
</evidence>
<dbReference type="EMBL" id="CP063136">
    <property type="protein sequence ID" value="QOU21136.1"/>
    <property type="molecule type" value="Genomic_DNA"/>
</dbReference>
<proteinExistence type="predicted"/>
<keyword evidence="2" id="KW-0812">Transmembrane</keyword>
<evidence type="ECO:0008006" key="5">
    <source>
        <dbReference type="Google" id="ProtNLM"/>
    </source>
</evidence>
<organism evidence="3 4">
    <name type="scientific">Dekkera bruxellensis</name>
    <name type="common">Brettanomyces custersii</name>
    <dbReference type="NCBI Taxonomy" id="5007"/>
    <lineage>
        <taxon>Eukaryota</taxon>
        <taxon>Fungi</taxon>
        <taxon>Dikarya</taxon>
        <taxon>Ascomycota</taxon>
        <taxon>Saccharomycotina</taxon>
        <taxon>Pichiomycetes</taxon>
        <taxon>Pichiales</taxon>
        <taxon>Pichiaceae</taxon>
        <taxon>Brettanomyces</taxon>
    </lineage>
</organism>
<feature type="region of interest" description="Disordered" evidence="1">
    <location>
        <begin position="55"/>
        <end position="81"/>
    </location>
</feature>
<dbReference type="RefSeq" id="XP_041137629.1">
    <property type="nucleotide sequence ID" value="XM_041279415.1"/>
</dbReference>
<dbReference type="InterPro" id="IPR038769">
    <property type="entry name" value="MTC4"/>
</dbReference>
<accession>A0A871R771</accession>
<dbReference type="Proteomes" id="UP000663131">
    <property type="component" value="Chromosome 8"/>
</dbReference>
<evidence type="ECO:0000313" key="4">
    <source>
        <dbReference type="Proteomes" id="UP000663131"/>
    </source>
</evidence>
<dbReference type="GeneID" id="64572780"/>
<evidence type="ECO:0000313" key="3">
    <source>
        <dbReference type="EMBL" id="QOU21136.1"/>
    </source>
</evidence>
<keyword evidence="2" id="KW-1133">Transmembrane helix</keyword>
<feature type="transmembrane region" description="Helical" evidence="2">
    <location>
        <begin position="547"/>
        <end position="570"/>
    </location>
</feature>
<evidence type="ECO:0000256" key="1">
    <source>
        <dbReference type="SAM" id="MobiDB-lite"/>
    </source>
</evidence>
<feature type="region of interest" description="Disordered" evidence="1">
    <location>
        <begin position="1"/>
        <end position="40"/>
    </location>
</feature>
<name>A0A871R771_DEKBR</name>
<dbReference type="OrthoDB" id="4064064at2759"/>
<reference evidence="3" key="2">
    <citation type="journal article" name="BMC Genomics">
        <title>New genome assemblies reveal patterns of domestication and adaptation across Brettanomyces (Dekkera) species.</title>
        <authorList>
            <person name="Roach M.J."/>
            <person name="Borneman A.R."/>
        </authorList>
    </citation>
    <scope>NUCLEOTIDE SEQUENCE</scope>
    <source>
        <strain evidence="3">UCD 2041</strain>
    </source>
</reference>
<protein>
    <recommendedName>
        <fullName evidence="5">Maintenance of telomere capping protein 4</fullName>
    </recommendedName>
</protein>
<dbReference type="PANTHER" id="PTHR38426">
    <property type="entry name" value="MAINTENANCE OF TELOMERE CAPPING PROTEIN 4"/>
    <property type="match status" value="1"/>
</dbReference>